<comment type="cofactor">
    <cofactor evidence="1">
        <name>Mg(2+)</name>
        <dbReference type="ChEBI" id="CHEBI:18420"/>
    </cofactor>
</comment>
<reference evidence="10" key="1">
    <citation type="journal article" date="2020" name="mSystems">
        <title>Genome- and Community-Level Interaction Insights into Carbon Utilization and Element Cycling Functions of Hydrothermarchaeota in Hydrothermal Sediment.</title>
        <authorList>
            <person name="Zhou Z."/>
            <person name="Liu Y."/>
            <person name="Xu W."/>
            <person name="Pan J."/>
            <person name="Luo Z.H."/>
            <person name="Li M."/>
        </authorList>
    </citation>
    <scope>NUCLEOTIDE SEQUENCE [LARGE SCALE GENOMIC DNA]</scope>
    <source>
        <strain evidence="10">HyVt-386</strain>
    </source>
</reference>
<proteinExistence type="inferred from homology"/>
<dbReference type="InterPro" id="IPR000941">
    <property type="entry name" value="Enolase"/>
</dbReference>
<feature type="domain" description="Enolase N-terminal" evidence="9">
    <location>
        <begin position="1"/>
        <end position="92"/>
    </location>
</feature>
<gene>
    <name evidence="10" type="ORF">ENI32_07820</name>
</gene>
<dbReference type="Proteomes" id="UP000885936">
    <property type="component" value="Unassembled WGS sequence"/>
</dbReference>
<feature type="non-terminal residue" evidence="10">
    <location>
        <position position="1"/>
    </location>
</feature>
<comment type="caution">
    <text evidence="10">The sequence shown here is derived from an EMBL/GenBank/DDBJ whole genome shotgun (WGS) entry which is preliminary data.</text>
</comment>
<keyword evidence="6" id="KW-0324">Glycolysis</keyword>
<evidence type="ECO:0000256" key="6">
    <source>
        <dbReference type="ARBA" id="ARBA00023152"/>
    </source>
</evidence>
<dbReference type="SMART" id="SM01193">
    <property type="entry name" value="Enolase_N"/>
    <property type="match status" value="1"/>
</dbReference>
<dbReference type="PROSITE" id="PS00164">
    <property type="entry name" value="ENOLASE"/>
    <property type="match status" value="1"/>
</dbReference>
<dbReference type="CDD" id="cd03313">
    <property type="entry name" value="enolase"/>
    <property type="match status" value="1"/>
</dbReference>
<evidence type="ECO:0000259" key="8">
    <source>
        <dbReference type="SMART" id="SM01192"/>
    </source>
</evidence>
<evidence type="ECO:0000313" key="10">
    <source>
        <dbReference type="EMBL" id="HEC57758.1"/>
    </source>
</evidence>
<comment type="similarity">
    <text evidence="3">Belongs to the enolase family.</text>
</comment>
<dbReference type="SFLD" id="SFLDS00001">
    <property type="entry name" value="Enolase"/>
    <property type="match status" value="1"/>
</dbReference>
<organism evidence="10">
    <name type="scientific">Candidatus Syntropharchaeum butanivorans</name>
    <dbReference type="NCBI Taxonomy" id="1839936"/>
    <lineage>
        <taxon>Archaea</taxon>
        <taxon>Methanobacteriati</taxon>
        <taxon>Methanobacteriota</taxon>
        <taxon>Stenosarchaea group</taxon>
        <taxon>Methanomicrobia</taxon>
        <taxon>Methanosarcinales</taxon>
        <taxon>ANME-2 cluster</taxon>
        <taxon>Candidatus Syntropharchaeum</taxon>
    </lineage>
</organism>
<evidence type="ECO:0000256" key="3">
    <source>
        <dbReference type="ARBA" id="ARBA00009604"/>
    </source>
</evidence>
<dbReference type="Gene3D" id="3.30.390.10">
    <property type="entry name" value="Enolase-like, N-terminal domain"/>
    <property type="match status" value="1"/>
</dbReference>
<evidence type="ECO:0000256" key="4">
    <source>
        <dbReference type="ARBA" id="ARBA00012058"/>
    </source>
</evidence>
<dbReference type="GO" id="GO:0000015">
    <property type="term" value="C:phosphopyruvate hydratase complex"/>
    <property type="evidence" value="ECO:0007669"/>
    <property type="project" value="InterPro"/>
</dbReference>
<accession>A0A7J2S2S0</accession>
<dbReference type="SFLD" id="SFLDF00002">
    <property type="entry name" value="enolase"/>
    <property type="match status" value="1"/>
</dbReference>
<dbReference type="InterPro" id="IPR020810">
    <property type="entry name" value="Enolase_C"/>
</dbReference>
<dbReference type="InterPro" id="IPR020809">
    <property type="entry name" value="Enolase_CS"/>
</dbReference>
<keyword evidence="5" id="KW-0460">Magnesium</keyword>
<dbReference type="SMART" id="SM01192">
    <property type="entry name" value="Enolase_C"/>
    <property type="match status" value="1"/>
</dbReference>
<feature type="domain" description="Enolase C-terminal TIM barrel" evidence="8">
    <location>
        <begin position="96"/>
        <end position="364"/>
    </location>
</feature>
<dbReference type="EC" id="4.2.1.11" evidence="4"/>
<name>A0A7J2S2S0_9EURY</name>
<dbReference type="GO" id="GO:0006096">
    <property type="term" value="P:glycolytic process"/>
    <property type="evidence" value="ECO:0007669"/>
    <property type="project" value="UniProtKB-UniPathway"/>
</dbReference>
<keyword evidence="7 10" id="KW-0456">Lyase</keyword>
<dbReference type="GO" id="GO:0000287">
    <property type="term" value="F:magnesium ion binding"/>
    <property type="evidence" value="ECO:0007669"/>
    <property type="project" value="InterPro"/>
</dbReference>
<sequence>WGEAAAPGGASTGKYEAKVLPVDTAIKKAEELVIPELIGCDVLDQRYIDHLLREIDGSDDFSIIGGNLAVAISMAVAKAAASSLGIPLYRYIGGAFPSIPHPLGNVIGGGAHARGATDIQEFLSIPVGSKHALDAVFANAKVHKTVGDLLSKRGTPCGRGDEGAWAAPITNEEALDLMREATGVVSDELGFEIRIGLDFAASELWDGNAYRYSDRKRSTEEQISYIAELIDRYNLYYVEDPLEEGDFEGFATLTSSVKCLICGDDLFVTNPARISRGIEMGSSNAVLIKPNQIGTLTDTFDALHLTVSNGLTPVISHRSGETTDDTIAHLAVGLNIPIIKTGVVGGERIAKLNELIRIEEEITS</sequence>
<dbReference type="GO" id="GO:0004634">
    <property type="term" value="F:phosphopyruvate hydratase activity"/>
    <property type="evidence" value="ECO:0007669"/>
    <property type="project" value="UniProtKB-EC"/>
</dbReference>
<dbReference type="Pfam" id="PF00113">
    <property type="entry name" value="Enolase_C"/>
    <property type="match status" value="1"/>
</dbReference>
<dbReference type="PANTHER" id="PTHR11902:SF1">
    <property type="entry name" value="ENOLASE"/>
    <property type="match status" value="1"/>
</dbReference>
<dbReference type="UniPathway" id="UPA00109">
    <property type="reaction ID" value="UER00187"/>
</dbReference>
<dbReference type="AlphaFoldDB" id="A0A7J2S2S0"/>
<protein>
    <recommendedName>
        <fullName evidence="4">phosphopyruvate hydratase</fullName>
        <ecNumber evidence="4">4.2.1.11</ecNumber>
    </recommendedName>
</protein>
<dbReference type="SUPFAM" id="SSF54826">
    <property type="entry name" value="Enolase N-terminal domain-like"/>
    <property type="match status" value="1"/>
</dbReference>
<dbReference type="SUPFAM" id="SSF51604">
    <property type="entry name" value="Enolase C-terminal domain-like"/>
    <property type="match status" value="1"/>
</dbReference>
<dbReference type="PANTHER" id="PTHR11902">
    <property type="entry name" value="ENOLASE"/>
    <property type="match status" value="1"/>
</dbReference>
<evidence type="ECO:0000259" key="9">
    <source>
        <dbReference type="SMART" id="SM01193"/>
    </source>
</evidence>
<dbReference type="SFLD" id="SFLDG00178">
    <property type="entry name" value="enolase"/>
    <property type="match status" value="1"/>
</dbReference>
<dbReference type="Gene3D" id="3.20.20.120">
    <property type="entry name" value="Enolase-like C-terminal domain"/>
    <property type="match status" value="1"/>
</dbReference>
<dbReference type="InterPro" id="IPR020811">
    <property type="entry name" value="Enolase_N"/>
</dbReference>
<evidence type="ECO:0000256" key="2">
    <source>
        <dbReference type="ARBA" id="ARBA00005031"/>
    </source>
</evidence>
<dbReference type="InterPro" id="IPR036849">
    <property type="entry name" value="Enolase-like_C_sf"/>
</dbReference>
<evidence type="ECO:0000256" key="7">
    <source>
        <dbReference type="ARBA" id="ARBA00023239"/>
    </source>
</evidence>
<dbReference type="Pfam" id="PF03952">
    <property type="entry name" value="Enolase_N"/>
    <property type="match status" value="1"/>
</dbReference>
<evidence type="ECO:0000256" key="5">
    <source>
        <dbReference type="ARBA" id="ARBA00022842"/>
    </source>
</evidence>
<comment type="pathway">
    <text evidence="2">Carbohydrate degradation; glycolysis; pyruvate from D-glyceraldehyde 3-phosphate: step 4/5.</text>
</comment>
<evidence type="ECO:0000256" key="1">
    <source>
        <dbReference type="ARBA" id="ARBA00001946"/>
    </source>
</evidence>
<dbReference type="InterPro" id="IPR029017">
    <property type="entry name" value="Enolase-like_N"/>
</dbReference>
<dbReference type="PRINTS" id="PR00148">
    <property type="entry name" value="ENOLASE"/>
</dbReference>
<dbReference type="HAMAP" id="MF_00318">
    <property type="entry name" value="Enolase"/>
    <property type="match status" value="1"/>
</dbReference>
<dbReference type="EMBL" id="DRIE01000125">
    <property type="protein sequence ID" value="HEC57758.1"/>
    <property type="molecule type" value="Genomic_DNA"/>
</dbReference>